<reference evidence="1" key="1">
    <citation type="submission" date="2012-10" db="EMBL/GenBank/DDBJ databases">
        <authorList>
            <person name="Harkins D.M."/>
            <person name="Durkin A.S."/>
            <person name="Brinkac L.M."/>
            <person name="Selengut J.D."/>
            <person name="Sanka R."/>
            <person name="DePew J."/>
            <person name="Purushe J."/>
            <person name="Picardeau M."/>
            <person name="Werts C."/>
            <person name="Goarant C."/>
            <person name="Vinetz J.M."/>
            <person name="Sutton G.G."/>
            <person name="Nelson W.C."/>
            <person name="Fouts D.E."/>
        </authorList>
    </citation>
    <scope>NUCLEOTIDE SEQUENCE [LARGE SCALE GENOMIC DNA]</scope>
    <source>
        <strain evidence="1">200802841</strain>
    </source>
</reference>
<gene>
    <name evidence="1" type="ORF">LEP1GSC131_3698</name>
</gene>
<proteinExistence type="predicted"/>
<dbReference type="AlphaFoldDB" id="A0A828XXF0"/>
<evidence type="ECO:0000313" key="2">
    <source>
        <dbReference type="Proteomes" id="UP000006339"/>
    </source>
</evidence>
<dbReference type="Proteomes" id="UP000006339">
    <property type="component" value="Unassembled WGS sequence"/>
</dbReference>
<keyword evidence="2" id="KW-1185">Reference proteome</keyword>
<accession>A0A828XXF0</accession>
<name>A0A828XXF0_9LEPT</name>
<comment type="caution">
    <text evidence="1">The sequence shown here is derived from an EMBL/GenBank/DDBJ whole genome shotgun (WGS) entry which is preliminary data.</text>
</comment>
<organism evidence="1 2">
    <name type="scientific">Leptospira kirschneri str. 200802841</name>
    <dbReference type="NCBI Taxonomy" id="1193047"/>
    <lineage>
        <taxon>Bacteria</taxon>
        <taxon>Pseudomonadati</taxon>
        <taxon>Spirochaetota</taxon>
        <taxon>Spirochaetia</taxon>
        <taxon>Leptospirales</taxon>
        <taxon>Leptospiraceae</taxon>
        <taxon>Leptospira</taxon>
    </lineage>
</organism>
<protein>
    <submittedName>
        <fullName evidence="1">Uncharacterized protein</fullName>
    </submittedName>
</protein>
<sequence>MDFKSIIDNFWIIRLWELDLLCLKIDSYSRKRLFYILVF</sequence>
<evidence type="ECO:0000313" key="1">
    <source>
        <dbReference type="EMBL" id="EKO49876.1"/>
    </source>
</evidence>
<dbReference type="EMBL" id="AKWH02000072">
    <property type="protein sequence ID" value="EKO49876.1"/>
    <property type="molecule type" value="Genomic_DNA"/>
</dbReference>